<dbReference type="AlphaFoldDB" id="A0A919JB36"/>
<keyword evidence="1" id="KW-1133">Transmembrane helix</keyword>
<keyword evidence="1" id="KW-0812">Transmembrane</keyword>
<dbReference type="RefSeq" id="WP_203822934.1">
    <property type="nucleotide sequence ID" value="NZ_BAAABP010000044.1"/>
</dbReference>
<accession>A0A919JB36</accession>
<feature type="transmembrane region" description="Helical" evidence="1">
    <location>
        <begin position="7"/>
        <end position="30"/>
    </location>
</feature>
<evidence type="ECO:0000256" key="1">
    <source>
        <dbReference type="SAM" id="Phobius"/>
    </source>
</evidence>
<evidence type="ECO:0008006" key="4">
    <source>
        <dbReference type="Google" id="ProtNLM"/>
    </source>
</evidence>
<proteinExistence type="predicted"/>
<sequence length="162" mass="17709">MKSVWRSWFWNIVLGFCTASLAGICTAIAVSKLMPPTDGAGVGVGVGFGLMAIYMWGFAIRALIAGVYIESERVVVRRIARTTKINWTEIERIETGRPTSGPSGAAGVVVPVIKWRRPTDTKTREVTVDILGGYRPGPESLSARAGRELNARLKDHRLKNPQ</sequence>
<comment type="caution">
    <text evidence="2">The sequence shown here is derived from an EMBL/GenBank/DDBJ whole genome shotgun (WGS) entry which is preliminary data.</text>
</comment>
<reference evidence="2" key="1">
    <citation type="submission" date="2021-01" db="EMBL/GenBank/DDBJ databases">
        <title>Whole genome shotgun sequence of Actinoplanes ferrugineus NBRC 15555.</title>
        <authorList>
            <person name="Komaki H."/>
            <person name="Tamura T."/>
        </authorList>
    </citation>
    <scope>NUCLEOTIDE SEQUENCE</scope>
    <source>
        <strain evidence="2">NBRC 15555</strain>
    </source>
</reference>
<dbReference type="Proteomes" id="UP000598174">
    <property type="component" value="Unassembled WGS sequence"/>
</dbReference>
<dbReference type="EMBL" id="BOMM01000092">
    <property type="protein sequence ID" value="GIE16602.1"/>
    <property type="molecule type" value="Genomic_DNA"/>
</dbReference>
<gene>
    <name evidence="2" type="ORF">Afe05nite_84420</name>
</gene>
<protein>
    <recommendedName>
        <fullName evidence="4">PH domain-containing protein</fullName>
    </recommendedName>
</protein>
<feature type="transmembrane region" description="Helical" evidence="1">
    <location>
        <begin position="42"/>
        <end position="69"/>
    </location>
</feature>
<evidence type="ECO:0000313" key="3">
    <source>
        <dbReference type="Proteomes" id="UP000598174"/>
    </source>
</evidence>
<keyword evidence="3" id="KW-1185">Reference proteome</keyword>
<evidence type="ECO:0000313" key="2">
    <source>
        <dbReference type="EMBL" id="GIE16602.1"/>
    </source>
</evidence>
<organism evidence="2 3">
    <name type="scientific">Paractinoplanes ferrugineus</name>
    <dbReference type="NCBI Taxonomy" id="113564"/>
    <lineage>
        <taxon>Bacteria</taxon>
        <taxon>Bacillati</taxon>
        <taxon>Actinomycetota</taxon>
        <taxon>Actinomycetes</taxon>
        <taxon>Micromonosporales</taxon>
        <taxon>Micromonosporaceae</taxon>
        <taxon>Paractinoplanes</taxon>
    </lineage>
</organism>
<keyword evidence="1" id="KW-0472">Membrane</keyword>
<name>A0A919JB36_9ACTN</name>